<keyword evidence="2 11" id="KW-0813">Transport</keyword>
<keyword evidence="6 12" id="KW-0798">TonB box</keyword>
<sequence>MRALRLAPLLFSLLLLPAAAQANNTADEADVAFEVGNEAYARGQYVEALRSYFSSYRLVPNRNVLFNIARCYEALTRYNEAYRYYNDLAQEQLTGSDEAEIRRSLERLRPKVALVRVTTEPPGAEVLVDREDLGIRGLSPQTLALPPGRHKVMVRKEGYRPAEETVYIARGRSAPQEFKLELITGTVELTGTPEGAEVRESPDGPVVARVPGKLNLTPGQHVLHLKAPGHAPAQMVVDVPADGSVPLPVALSKQEKPTGRLIITANRENASVRVDGRPTGFTPTVMTLPEGEHTLEVESRDVRPLRQRVTVVADQETKFHAELRYKPPPVRAASKSLLSVDEAPASTTVISQEELRAFGYTTLAEALAGVRGFFTSNDRSYTYLGVRGFAPPGDLNTRVLILWDGHSINDVWAGQGYSARDFSVDLEEVDRIEVVRGPGSALYGTGAFFAVINVVPRESLGLERTVEATAAVEALGTTRLHGTVAWDNGRNSALLSVSGLNMQGAELTPMGGDLPLVRGMDGERAANASLRARFGDLAIQAQLHGRQKQVPSGPYGTVLGVEGTQVEDIRGFVEVRYEKILSERMSLSLRGAYDASRYRGYWMYRQEDDSLRRDTDAGRADWLTAEARFLFNLSDTNRLTVGLEGQGQLRVEQESFGPQGGNAPLLSNRRVLLSTYLLDEWRLHPRLTLSGGLRLDKYLDLDTTPITPRLAVIGRPYDKGLTKLVAGRAFRAPNAYELDYHDGGVTQAPAGELEPETITTFELEHSHDLTDELRFTVAGYHNRITNLVVLEQESGPPRCGKPNGSMQCLVFSNRPGETLAWGAEAGLHWQPGRYLLVDLSYSFVTLLNASDEVIASAPAHLATGRLMLPIGNGDLRLATQATYQSARGSEKDGPENGEALLLGVGLSGEFQRVRYFAGVQNLLDTRYALSLGTERAAGPVPQYGRTFTLQLTGSF</sequence>
<evidence type="ECO:0000256" key="7">
    <source>
        <dbReference type="ARBA" id="ARBA00023136"/>
    </source>
</evidence>
<evidence type="ECO:0000259" key="16">
    <source>
        <dbReference type="Pfam" id="PF08308"/>
    </source>
</evidence>
<dbReference type="InterPro" id="IPR039426">
    <property type="entry name" value="TonB-dep_rcpt-like"/>
</dbReference>
<dbReference type="InterPro" id="IPR036942">
    <property type="entry name" value="Beta-barrel_TonB_sf"/>
</dbReference>
<comment type="similarity">
    <text evidence="11 12">Belongs to the TonB-dependent receptor family.</text>
</comment>
<dbReference type="SUPFAM" id="SSF48452">
    <property type="entry name" value="TPR-like"/>
    <property type="match status" value="1"/>
</dbReference>
<name>A0ABT3ZX89_9BACT</name>
<dbReference type="PANTHER" id="PTHR30069">
    <property type="entry name" value="TONB-DEPENDENT OUTER MEMBRANE RECEPTOR"/>
    <property type="match status" value="1"/>
</dbReference>
<dbReference type="PROSITE" id="PS01156">
    <property type="entry name" value="TONB_DEPENDENT_REC_2"/>
    <property type="match status" value="1"/>
</dbReference>
<dbReference type="EMBL" id="JAPNKA010000001">
    <property type="protein sequence ID" value="MCY1073669.1"/>
    <property type="molecule type" value="Genomic_DNA"/>
</dbReference>
<evidence type="ECO:0000256" key="13">
    <source>
        <dbReference type="SAM" id="SignalP"/>
    </source>
</evidence>
<dbReference type="InterPro" id="IPR010917">
    <property type="entry name" value="TonB_rcpt_CS"/>
</dbReference>
<feature type="signal peptide" evidence="13">
    <location>
        <begin position="1"/>
        <end position="22"/>
    </location>
</feature>
<dbReference type="InterPro" id="IPR019734">
    <property type="entry name" value="TPR_rpt"/>
</dbReference>
<feature type="chain" id="PRO_5045564359" evidence="13">
    <location>
        <begin position="23"/>
        <end position="955"/>
    </location>
</feature>
<comment type="caution">
    <text evidence="17">The sequence shown here is derived from an EMBL/GenBank/DDBJ whole genome shotgun (WGS) entry which is preliminary data.</text>
</comment>
<dbReference type="SUPFAM" id="SSF56935">
    <property type="entry name" value="Porins"/>
    <property type="match status" value="1"/>
</dbReference>
<feature type="domain" description="PEGA" evidence="16">
    <location>
        <begin position="115"/>
        <end position="172"/>
    </location>
</feature>
<dbReference type="PROSITE" id="PS52016">
    <property type="entry name" value="TONB_DEPENDENT_REC_3"/>
    <property type="match status" value="1"/>
</dbReference>
<comment type="subcellular location">
    <subcellularLocation>
        <location evidence="1 11">Cell outer membrane</location>
        <topology evidence="1 11">Multi-pass membrane protein</topology>
    </subcellularLocation>
</comment>
<dbReference type="Gene3D" id="2.170.130.10">
    <property type="entry name" value="TonB-dependent receptor, plug domain"/>
    <property type="match status" value="1"/>
</dbReference>
<evidence type="ECO:0000256" key="8">
    <source>
        <dbReference type="ARBA" id="ARBA00023170"/>
    </source>
</evidence>
<proteinExistence type="inferred from homology"/>
<keyword evidence="5 13" id="KW-0732">Signal</keyword>
<dbReference type="InterPro" id="IPR000531">
    <property type="entry name" value="Beta-barrel_TonB"/>
</dbReference>
<evidence type="ECO:0000256" key="9">
    <source>
        <dbReference type="ARBA" id="ARBA00023237"/>
    </source>
</evidence>
<organism evidence="17 18">
    <name type="scientific">Archangium lansingense</name>
    <dbReference type="NCBI Taxonomy" id="2995310"/>
    <lineage>
        <taxon>Bacteria</taxon>
        <taxon>Pseudomonadati</taxon>
        <taxon>Myxococcota</taxon>
        <taxon>Myxococcia</taxon>
        <taxon>Myxococcales</taxon>
        <taxon>Cystobacterineae</taxon>
        <taxon>Archangiaceae</taxon>
        <taxon>Archangium</taxon>
    </lineage>
</organism>
<evidence type="ECO:0000313" key="17">
    <source>
        <dbReference type="EMBL" id="MCY1073669.1"/>
    </source>
</evidence>
<dbReference type="Pfam" id="PF07715">
    <property type="entry name" value="Plug"/>
    <property type="match status" value="1"/>
</dbReference>
<evidence type="ECO:0000256" key="6">
    <source>
        <dbReference type="ARBA" id="ARBA00023077"/>
    </source>
</evidence>
<evidence type="ECO:0000256" key="3">
    <source>
        <dbReference type="ARBA" id="ARBA00022452"/>
    </source>
</evidence>
<evidence type="ECO:0000259" key="14">
    <source>
        <dbReference type="Pfam" id="PF00593"/>
    </source>
</evidence>
<dbReference type="Proteomes" id="UP001207654">
    <property type="component" value="Unassembled WGS sequence"/>
</dbReference>
<evidence type="ECO:0000256" key="2">
    <source>
        <dbReference type="ARBA" id="ARBA00022448"/>
    </source>
</evidence>
<dbReference type="InterPro" id="IPR012910">
    <property type="entry name" value="Plug_dom"/>
</dbReference>
<evidence type="ECO:0000256" key="11">
    <source>
        <dbReference type="PROSITE-ProRule" id="PRU01360"/>
    </source>
</evidence>
<feature type="domain" description="TonB-dependent receptor plug" evidence="15">
    <location>
        <begin position="340"/>
        <end position="449"/>
    </location>
</feature>
<keyword evidence="7 11" id="KW-0472">Membrane</keyword>
<evidence type="ECO:0000259" key="15">
    <source>
        <dbReference type="Pfam" id="PF07715"/>
    </source>
</evidence>
<evidence type="ECO:0000256" key="5">
    <source>
        <dbReference type="ARBA" id="ARBA00022729"/>
    </source>
</evidence>
<keyword evidence="4 11" id="KW-0812">Transmembrane</keyword>
<feature type="domain" description="PEGA" evidence="16">
    <location>
        <begin position="259"/>
        <end position="324"/>
    </location>
</feature>
<keyword evidence="9 11" id="KW-0998">Cell outer membrane</keyword>
<evidence type="ECO:0000313" key="18">
    <source>
        <dbReference type="Proteomes" id="UP001207654"/>
    </source>
</evidence>
<feature type="repeat" description="TPR" evidence="10">
    <location>
        <begin position="29"/>
        <end position="62"/>
    </location>
</feature>
<dbReference type="PROSITE" id="PS50005">
    <property type="entry name" value="TPR"/>
    <property type="match status" value="1"/>
</dbReference>
<evidence type="ECO:0000256" key="4">
    <source>
        <dbReference type="ARBA" id="ARBA00022692"/>
    </source>
</evidence>
<accession>A0ABT3ZX89</accession>
<reference evidence="17 18" key="1">
    <citation type="submission" date="2022-11" db="EMBL/GenBank/DDBJ databases">
        <title>Minimal conservation of predation-associated metabolite biosynthetic gene clusters underscores biosynthetic potential of Myxococcota including descriptions for ten novel species: Archangium lansinium sp. nov., Myxococcus landrumus sp. nov., Nannocystis bai.</title>
        <authorList>
            <person name="Ahearne A."/>
            <person name="Stevens C."/>
            <person name="Phillips K."/>
        </authorList>
    </citation>
    <scope>NUCLEOTIDE SEQUENCE [LARGE SCALE GENOMIC DNA]</scope>
    <source>
        <strain evidence="17 18">MIWBW</strain>
    </source>
</reference>
<evidence type="ECO:0000256" key="10">
    <source>
        <dbReference type="PROSITE-ProRule" id="PRU00339"/>
    </source>
</evidence>
<dbReference type="Pfam" id="PF00593">
    <property type="entry name" value="TonB_dep_Rec_b-barrel"/>
    <property type="match status" value="1"/>
</dbReference>
<evidence type="ECO:0000256" key="12">
    <source>
        <dbReference type="RuleBase" id="RU003357"/>
    </source>
</evidence>
<evidence type="ECO:0000256" key="1">
    <source>
        <dbReference type="ARBA" id="ARBA00004571"/>
    </source>
</evidence>
<keyword evidence="10" id="KW-0802">TPR repeat</keyword>
<dbReference type="PANTHER" id="PTHR30069:SF29">
    <property type="entry name" value="HEMOGLOBIN AND HEMOGLOBIN-HAPTOGLOBIN-BINDING PROTEIN 1-RELATED"/>
    <property type="match status" value="1"/>
</dbReference>
<feature type="domain" description="TonB-dependent receptor-like beta-barrel" evidence="14">
    <location>
        <begin position="577"/>
        <end position="922"/>
    </location>
</feature>
<gene>
    <name evidence="17" type="ORF">OV287_04155</name>
</gene>
<keyword evidence="18" id="KW-1185">Reference proteome</keyword>
<dbReference type="RefSeq" id="WP_267532668.1">
    <property type="nucleotide sequence ID" value="NZ_JAPNKA010000001.1"/>
</dbReference>
<dbReference type="Pfam" id="PF08308">
    <property type="entry name" value="PEGA"/>
    <property type="match status" value="2"/>
</dbReference>
<keyword evidence="8 17" id="KW-0675">Receptor</keyword>
<dbReference type="Gene3D" id="2.40.170.20">
    <property type="entry name" value="TonB-dependent receptor, beta-barrel domain"/>
    <property type="match status" value="1"/>
</dbReference>
<dbReference type="InterPro" id="IPR011990">
    <property type="entry name" value="TPR-like_helical_dom_sf"/>
</dbReference>
<keyword evidence="3 11" id="KW-1134">Transmembrane beta strand</keyword>
<protein>
    <submittedName>
        <fullName evidence="17">TonB-dependent receptor</fullName>
    </submittedName>
</protein>
<dbReference type="InterPro" id="IPR013229">
    <property type="entry name" value="PEGA"/>
</dbReference>
<dbReference type="InterPro" id="IPR037066">
    <property type="entry name" value="Plug_dom_sf"/>
</dbReference>
<dbReference type="Gene3D" id="1.25.40.10">
    <property type="entry name" value="Tetratricopeptide repeat domain"/>
    <property type="match status" value="1"/>
</dbReference>